<dbReference type="VEuPathDB" id="FungiDB:Z517_08763"/>
<dbReference type="Proteomes" id="UP000053029">
    <property type="component" value="Unassembled WGS sequence"/>
</dbReference>
<keyword evidence="4" id="KW-1133">Transmembrane helix</keyword>
<comment type="subcellular location">
    <subcellularLocation>
        <location evidence="1">Membrane</location>
        <topology evidence="1">Multi-pass membrane protein</topology>
    </subcellularLocation>
</comment>
<dbReference type="InterPro" id="IPR036259">
    <property type="entry name" value="MFS_trans_sf"/>
</dbReference>
<evidence type="ECO:0000256" key="2">
    <source>
        <dbReference type="ARBA" id="ARBA00022448"/>
    </source>
</evidence>
<dbReference type="HOGENOM" id="CLU_2236636_0_0_1"/>
<proteinExistence type="predicted"/>
<dbReference type="RefSeq" id="XP_013282732.1">
    <property type="nucleotide sequence ID" value="XM_013427278.1"/>
</dbReference>
<keyword evidence="2" id="KW-0813">Transport</keyword>
<protein>
    <recommendedName>
        <fullName evidence="8">Major facilitator superfamily (MFS) profile domain-containing protein</fullName>
    </recommendedName>
</protein>
<keyword evidence="7" id="KW-1185">Reference proteome</keyword>
<evidence type="ECO:0000256" key="5">
    <source>
        <dbReference type="ARBA" id="ARBA00023136"/>
    </source>
</evidence>
<dbReference type="GO" id="GO:0016020">
    <property type="term" value="C:membrane"/>
    <property type="evidence" value="ECO:0007669"/>
    <property type="project" value="UniProtKB-SubCell"/>
</dbReference>
<reference evidence="6 7" key="1">
    <citation type="submission" date="2015-01" db="EMBL/GenBank/DDBJ databases">
        <title>The Genome Sequence of Fonsecaea pedrosoi CBS 271.37.</title>
        <authorList>
            <consortium name="The Broad Institute Genomics Platform"/>
            <person name="Cuomo C."/>
            <person name="de Hoog S."/>
            <person name="Gorbushina A."/>
            <person name="Stielow B."/>
            <person name="Teixiera M."/>
            <person name="Abouelleil A."/>
            <person name="Chapman S.B."/>
            <person name="Priest M."/>
            <person name="Young S.K."/>
            <person name="Wortman J."/>
            <person name="Nusbaum C."/>
            <person name="Birren B."/>
        </authorList>
    </citation>
    <scope>NUCLEOTIDE SEQUENCE [LARGE SCALE GENOMIC DNA]</scope>
    <source>
        <strain evidence="6 7">CBS 271.37</strain>
    </source>
</reference>
<evidence type="ECO:0000256" key="1">
    <source>
        <dbReference type="ARBA" id="ARBA00004141"/>
    </source>
</evidence>
<dbReference type="AlphaFoldDB" id="A0A0D2H2T5"/>
<dbReference type="SUPFAM" id="SSF103473">
    <property type="entry name" value="MFS general substrate transporter"/>
    <property type="match status" value="1"/>
</dbReference>
<dbReference type="OrthoDB" id="4128519at2759"/>
<evidence type="ECO:0000313" key="6">
    <source>
        <dbReference type="EMBL" id="KIW78924.1"/>
    </source>
</evidence>
<organism evidence="6 7">
    <name type="scientific">Fonsecaea pedrosoi CBS 271.37</name>
    <dbReference type="NCBI Taxonomy" id="1442368"/>
    <lineage>
        <taxon>Eukaryota</taxon>
        <taxon>Fungi</taxon>
        <taxon>Dikarya</taxon>
        <taxon>Ascomycota</taxon>
        <taxon>Pezizomycotina</taxon>
        <taxon>Eurotiomycetes</taxon>
        <taxon>Chaetothyriomycetidae</taxon>
        <taxon>Chaetothyriales</taxon>
        <taxon>Herpotrichiellaceae</taxon>
        <taxon>Fonsecaea</taxon>
    </lineage>
</organism>
<evidence type="ECO:0000256" key="4">
    <source>
        <dbReference type="ARBA" id="ARBA00022989"/>
    </source>
</evidence>
<dbReference type="EMBL" id="KN846973">
    <property type="protein sequence ID" value="KIW78924.1"/>
    <property type="molecule type" value="Genomic_DNA"/>
</dbReference>
<keyword evidence="5" id="KW-0472">Membrane</keyword>
<evidence type="ECO:0000256" key="3">
    <source>
        <dbReference type="ARBA" id="ARBA00022692"/>
    </source>
</evidence>
<dbReference type="GeneID" id="25308253"/>
<evidence type="ECO:0008006" key="8">
    <source>
        <dbReference type="Google" id="ProtNLM"/>
    </source>
</evidence>
<accession>A0A0D2H2T5</accession>
<keyword evidence="3" id="KW-0812">Transmembrane</keyword>
<sequence>MQGSTTPDLSKHGLGTNIEMLEDATDPKEISIKNNAFAGHEEHAQIHPREERRLVIKLDAVLVPLASLIYFVAYLDRNCIGNARLMGLEKDLSLTPNQFYNCLAS</sequence>
<dbReference type="PANTHER" id="PTHR43791">
    <property type="entry name" value="PERMEASE-RELATED"/>
    <property type="match status" value="1"/>
</dbReference>
<dbReference type="PANTHER" id="PTHR43791:SF36">
    <property type="entry name" value="TRANSPORTER, PUTATIVE (AFU_ORTHOLOGUE AFUA_6G08340)-RELATED"/>
    <property type="match status" value="1"/>
</dbReference>
<gene>
    <name evidence="6" type="ORF">Z517_08763</name>
</gene>
<dbReference type="GO" id="GO:0022857">
    <property type="term" value="F:transmembrane transporter activity"/>
    <property type="evidence" value="ECO:0007669"/>
    <property type="project" value="TreeGrafter"/>
</dbReference>
<dbReference type="STRING" id="1442368.A0A0D2H2T5"/>
<evidence type="ECO:0000313" key="7">
    <source>
        <dbReference type="Proteomes" id="UP000053029"/>
    </source>
</evidence>
<name>A0A0D2H2T5_9EURO</name>